<dbReference type="Gene3D" id="3.30.70.1440">
    <property type="entry name" value="Multidrug efflux transporter AcrB pore domain"/>
    <property type="match status" value="1"/>
</dbReference>
<dbReference type="Gene3D" id="1.20.1600.10">
    <property type="entry name" value="Outer membrane efflux proteins (OEP)"/>
    <property type="match status" value="1"/>
</dbReference>
<dbReference type="SUPFAM" id="SSF82693">
    <property type="entry name" value="Multidrug efflux transporter AcrB pore domain, PN1, PN2, PC1 and PC2 subdomains"/>
    <property type="match status" value="2"/>
</dbReference>
<feature type="transmembrane region" description="Helical" evidence="8">
    <location>
        <begin position="537"/>
        <end position="557"/>
    </location>
</feature>
<keyword evidence="10" id="KW-1185">Reference proteome</keyword>
<dbReference type="NCBIfam" id="TIGR00914">
    <property type="entry name" value="2A0601"/>
    <property type="match status" value="1"/>
</dbReference>
<organism evidence="9 10">
    <name type="scientific">Pedobacter quisquiliarum</name>
    <dbReference type="NCBI Taxonomy" id="1834438"/>
    <lineage>
        <taxon>Bacteria</taxon>
        <taxon>Pseudomonadati</taxon>
        <taxon>Bacteroidota</taxon>
        <taxon>Sphingobacteriia</taxon>
        <taxon>Sphingobacteriales</taxon>
        <taxon>Sphingobacteriaceae</taxon>
        <taxon>Pedobacter</taxon>
    </lineage>
</organism>
<feature type="transmembrane region" description="Helical" evidence="8">
    <location>
        <begin position="903"/>
        <end position="922"/>
    </location>
</feature>
<dbReference type="Pfam" id="PF00873">
    <property type="entry name" value="ACR_tran"/>
    <property type="match status" value="1"/>
</dbReference>
<dbReference type="GO" id="GO:0005886">
    <property type="term" value="C:plasma membrane"/>
    <property type="evidence" value="ECO:0007669"/>
    <property type="project" value="UniProtKB-SubCell"/>
</dbReference>
<dbReference type="GO" id="GO:0008324">
    <property type="term" value="F:monoatomic cation transmembrane transporter activity"/>
    <property type="evidence" value="ECO:0007669"/>
    <property type="project" value="InterPro"/>
</dbReference>
<keyword evidence="6 8" id="KW-1133">Transmembrane helix</keyword>
<dbReference type="PRINTS" id="PR00702">
    <property type="entry name" value="ACRIFLAVINRP"/>
</dbReference>
<feature type="transmembrane region" description="Helical" evidence="8">
    <location>
        <begin position="1008"/>
        <end position="1032"/>
    </location>
</feature>
<evidence type="ECO:0000256" key="2">
    <source>
        <dbReference type="ARBA" id="ARBA00010942"/>
    </source>
</evidence>
<evidence type="ECO:0000256" key="6">
    <source>
        <dbReference type="ARBA" id="ARBA00022989"/>
    </source>
</evidence>
<dbReference type="Gene3D" id="3.30.2090.10">
    <property type="entry name" value="Multidrug efflux transporter AcrB TolC docking domain, DN and DC subdomains"/>
    <property type="match status" value="2"/>
</dbReference>
<feature type="transmembrane region" description="Helical" evidence="8">
    <location>
        <begin position="928"/>
        <end position="951"/>
    </location>
</feature>
<proteinExistence type="inferred from homology"/>
<sequence length="1452" mass="160267">MLDKIIRFSVHNKLVVGIFIAMWIVYGIFEVTRLPIDAVPDITNDQVQIITSAPSLGAQDVERLITFPIEQALSNIPKLKESRSMSRFGLSLITVVFEDGVDVYWARQQVTERLQQVEMNENASTPELAPASTGLGEIYQYVLRPDPGCEDKFSLAELRSIQDWTVRRNLLGTKGVADVSTFGGELKQYEVAVNPNQLKSLGLSISDVFTALETNNQNTGGAYIEKGPTVMYIRSEGLAGSISDIENIVVKTAANGAPVLVRNIGTVQLGSAMRYGALNYDPNGEVAGGIVMMLKGENSSDVIKNVKERVASIQKMLPEGLKIEPFLDRTKMVDNAIGTVEKNLLEGALIVIFVLVLFLGNLRAGLIVASVIPLSMLFAIIMMNLFGVSGNLMSLGALDFGLIVDGAVIIVEAILHHMHFSKKYSTVNQISQNELNEEVASSASRMMNAAVFGQIIILIVYLPILSLTGIEGKMFKPMAQTVAFAILGAFILSLTYVPMISSLFLSKKISHKPNLSDRVMERLENWYMRALNRALRIKRIMVGIAFGLFAIAVLLFARMGGEFIPQLEEGDFAVETRLLVGTNLSTTIKSFQQISGVLQKNFPEVEKIVSRIGSAEIPTDPMPIEGGDMIIVLKPKSEWTSATSFTELASKMSAVVQEAAPGVTQSYQYPVQMRFNELMTGSKQDVVCKIFGEDLNTLSRYAEQIGAISKTVDGTADWYVEKVTGMPQVVIKYNRAEIAKYGLNINDINRTVNAGFAGAAAGKVYEGEKRFDLVVRIGTENRRNLEDVRNLMIVTPTGNQVPLYQLADVDEVEGPNQIQREDAKRRITVGFNVRGRDVQSVVEDLQAKIGQKVKLEPGYNIVYGGSFENLQQAKQRLTIAVPVALLLIFGMLYFAFSSLKEAALIYTAIPLSAIGGVFALSLRDMPFSISAGVGFIALFGVAVLNGIVLISEFNRIKKEGKITDPVAMIKAGTRNRLRPVLMTAAVASLGFLPMALSNGAGAEVQRPLATVVIGGLITATFLTLFVLPALYLLFESKIRMKPNATIITLCLLVLSFGQVHAQQGPAIPLQAAIDTALKYNLQTQSARLNAQAEKIRQQTGWDIPKTELSGEYGQINSATKDMRLGVTQSFSFPTVYTNQKRSLQENYQVAELRSQLTALDIKTNVRSLFYQLVYLQEKRKLLLYADSIYQLFENKTNLRFKVGETDILEKTTASSHRQQIANQLRMLAGDQEIAVTRFNMWLGSGVRYVPAVPSNEIRLMMPAELAYSETLLNIQMLQHDAEAAKWRWRTERSKLLPDFFIGYNNQSIAGDQVINGQETYVPTSKRFSYLNAGIAVPLFFGAQSARSAAAKIDWQIAQQQKDLALQQTKAAQEAALLKVKNYASSLDYYQQTGLENAKVIINTADKQFVGGEINYLQWVILVDQAIGIRNEYLDMLNNYNQSIIQAQKINNL</sequence>
<comment type="subcellular location">
    <subcellularLocation>
        <location evidence="1">Cell membrane</location>
        <topology evidence="1">Multi-pass membrane protein</topology>
    </subcellularLocation>
</comment>
<feature type="transmembrane region" description="Helical" evidence="8">
    <location>
        <begin position="1044"/>
        <end position="1061"/>
    </location>
</feature>
<evidence type="ECO:0000256" key="5">
    <source>
        <dbReference type="ARBA" id="ARBA00022692"/>
    </source>
</evidence>
<comment type="caution">
    <text evidence="9">The sequence shown here is derived from an EMBL/GenBank/DDBJ whole genome shotgun (WGS) entry which is preliminary data.</text>
</comment>
<dbReference type="InterPro" id="IPR001036">
    <property type="entry name" value="Acrflvin-R"/>
</dbReference>
<dbReference type="InterPro" id="IPR004763">
    <property type="entry name" value="CusA-like"/>
</dbReference>
<dbReference type="SUPFAM" id="SSF82714">
    <property type="entry name" value="Multidrug efflux transporter AcrB TolC docking domain, DN and DC subdomains"/>
    <property type="match status" value="2"/>
</dbReference>
<dbReference type="Proteomes" id="UP000651668">
    <property type="component" value="Unassembled WGS sequence"/>
</dbReference>
<evidence type="ECO:0000313" key="10">
    <source>
        <dbReference type="Proteomes" id="UP000651668"/>
    </source>
</evidence>
<name>A0A916U6Q2_9SPHI</name>
<dbReference type="Gene3D" id="3.30.70.1320">
    <property type="entry name" value="Multidrug efflux transporter AcrB pore domain like"/>
    <property type="match status" value="1"/>
</dbReference>
<dbReference type="EMBL" id="BMIL01000004">
    <property type="protein sequence ID" value="GGC62664.1"/>
    <property type="molecule type" value="Genomic_DNA"/>
</dbReference>
<dbReference type="GO" id="GO:0015562">
    <property type="term" value="F:efflux transmembrane transporter activity"/>
    <property type="evidence" value="ECO:0007669"/>
    <property type="project" value="InterPro"/>
</dbReference>
<feature type="transmembrane region" description="Helical" evidence="8">
    <location>
        <begin position="366"/>
        <end position="386"/>
    </location>
</feature>
<evidence type="ECO:0000256" key="3">
    <source>
        <dbReference type="ARBA" id="ARBA00022448"/>
    </source>
</evidence>
<evidence type="ECO:0000256" key="4">
    <source>
        <dbReference type="ARBA" id="ARBA00022475"/>
    </source>
</evidence>
<dbReference type="PANTHER" id="PTHR32063">
    <property type="match status" value="1"/>
</dbReference>
<dbReference type="Gene3D" id="1.20.1640.10">
    <property type="entry name" value="Multidrug efflux transporter AcrB transmembrane domain"/>
    <property type="match status" value="2"/>
</dbReference>
<keyword evidence="7 8" id="KW-0472">Membrane</keyword>
<reference evidence="9" key="2">
    <citation type="submission" date="2020-09" db="EMBL/GenBank/DDBJ databases">
        <authorList>
            <person name="Sun Q."/>
            <person name="Zhou Y."/>
        </authorList>
    </citation>
    <scope>NUCLEOTIDE SEQUENCE</scope>
    <source>
        <strain evidence="9">CGMCC 1.15343</strain>
    </source>
</reference>
<evidence type="ECO:0000256" key="8">
    <source>
        <dbReference type="SAM" id="Phobius"/>
    </source>
</evidence>
<dbReference type="GO" id="GO:0042910">
    <property type="term" value="F:xenobiotic transmembrane transporter activity"/>
    <property type="evidence" value="ECO:0007669"/>
    <property type="project" value="TreeGrafter"/>
</dbReference>
<evidence type="ECO:0000313" key="9">
    <source>
        <dbReference type="EMBL" id="GGC62664.1"/>
    </source>
</evidence>
<reference evidence="9" key="1">
    <citation type="journal article" date="2014" name="Int. J. Syst. Evol. Microbiol.">
        <title>Complete genome sequence of Corynebacterium casei LMG S-19264T (=DSM 44701T), isolated from a smear-ripened cheese.</title>
        <authorList>
            <consortium name="US DOE Joint Genome Institute (JGI-PGF)"/>
            <person name="Walter F."/>
            <person name="Albersmeier A."/>
            <person name="Kalinowski J."/>
            <person name="Ruckert C."/>
        </authorList>
    </citation>
    <scope>NUCLEOTIDE SEQUENCE</scope>
    <source>
        <strain evidence="9">CGMCC 1.15343</strain>
    </source>
</reference>
<evidence type="ECO:0000256" key="1">
    <source>
        <dbReference type="ARBA" id="ARBA00004651"/>
    </source>
</evidence>
<feature type="transmembrane region" description="Helical" evidence="8">
    <location>
        <begin position="12"/>
        <end position="29"/>
    </location>
</feature>
<protein>
    <submittedName>
        <fullName evidence="9">Acriflavine resistance protein B</fullName>
    </submittedName>
</protein>
<keyword evidence="4" id="KW-1003">Cell membrane</keyword>
<feature type="transmembrane region" description="Helical" evidence="8">
    <location>
        <begin position="343"/>
        <end position="359"/>
    </location>
</feature>
<feature type="transmembrane region" description="Helical" evidence="8">
    <location>
        <begin position="482"/>
        <end position="505"/>
    </location>
</feature>
<keyword evidence="3" id="KW-0813">Transport</keyword>
<feature type="transmembrane region" description="Helical" evidence="8">
    <location>
        <begin position="449"/>
        <end position="470"/>
    </location>
</feature>
<feature type="transmembrane region" description="Helical" evidence="8">
    <location>
        <begin position="977"/>
        <end position="996"/>
    </location>
</feature>
<dbReference type="Gene3D" id="3.30.70.1430">
    <property type="entry name" value="Multidrug efflux transporter AcrB pore domain"/>
    <property type="match status" value="2"/>
</dbReference>
<gene>
    <name evidence="9" type="ORF">GCM10011387_15330</name>
</gene>
<dbReference type="SUPFAM" id="SSF56954">
    <property type="entry name" value="Outer membrane efflux proteins (OEP)"/>
    <property type="match status" value="1"/>
</dbReference>
<feature type="transmembrane region" description="Helical" evidence="8">
    <location>
        <begin position="877"/>
        <end position="896"/>
    </location>
</feature>
<comment type="similarity">
    <text evidence="2">Belongs to the resistance-nodulation-cell division (RND) (TC 2.A.6) family.</text>
</comment>
<evidence type="ECO:0000256" key="7">
    <source>
        <dbReference type="ARBA" id="ARBA00023136"/>
    </source>
</evidence>
<dbReference type="PANTHER" id="PTHR32063:SF24">
    <property type="entry name" value="CATION EFFLUX SYSTEM (ACRB_ACRD_ACRF FAMILY)"/>
    <property type="match status" value="1"/>
</dbReference>
<dbReference type="InterPro" id="IPR027463">
    <property type="entry name" value="AcrB_DN_DC_subdom"/>
</dbReference>
<dbReference type="RefSeq" id="WP_188626276.1">
    <property type="nucleotide sequence ID" value="NZ_BMIL01000004.1"/>
</dbReference>
<feature type="transmembrane region" description="Helical" evidence="8">
    <location>
        <begin position="392"/>
        <end position="415"/>
    </location>
</feature>
<keyword evidence="5 8" id="KW-0812">Transmembrane</keyword>
<dbReference type="SUPFAM" id="SSF82866">
    <property type="entry name" value="Multidrug efflux transporter AcrB transmembrane domain"/>
    <property type="match status" value="2"/>
</dbReference>
<accession>A0A916U6Q2</accession>